<name>A0ABP9A4D1_9MICO</name>
<evidence type="ECO:0000256" key="1">
    <source>
        <dbReference type="SAM" id="Phobius"/>
    </source>
</evidence>
<protein>
    <recommendedName>
        <fullName evidence="4">Alkaline shock response membrane anchor protein AmaP</fullName>
    </recommendedName>
</protein>
<accession>A0ABP9A4D1</accession>
<keyword evidence="3" id="KW-1185">Reference proteome</keyword>
<sequence length="204" mass="21177">MNGTNRALNRAVLALVGLALVGLGGAVIAATTWTAAADVWHDVFTAARVAATDGAAATRIDGTAASWLGIGIVAALAVVAIVLAAVPIRALARRSHVHDGGIAERTDLGRIVVAESFASDALRQSLDRRPDVLSSRVAIRRARGIEVLHVDVTPRRSASPADLASATDRLLANLATLTGERMPAVVTLRSSLRARFAADQGRVD</sequence>
<organism evidence="2 3">
    <name type="scientific">Microbacterium gilvum</name>
    <dbReference type="NCBI Taxonomy" id="1336204"/>
    <lineage>
        <taxon>Bacteria</taxon>
        <taxon>Bacillati</taxon>
        <taxon>Actinomycetota</taxon>
        <taxon>Actinomycetes</taxon>
        <taxon>Micrococcales</taxon>
        <taxon>Microbacteriaceae</taxon>
        <taxon>Microbacterium</taxon>
    </lineage>
</organism>
<reference evidence="3" key="1">
    <citation type="journal article" date="2019" name="Int. J. Syst. Evol. Microbiol.">
        <title>The Global Catalogue of Microorganisms (GCM) 10K type strain sequencing project: providing services to taxonomists for standard genome sequencing and annotation.</title>
        <authorList>
            <consortium name="The Broad Institute Genomics Platform"/>
            <consortium name="The Broad Institute Genome Sequencing Center for Infectious Disease"/>
            <person name="Wu L."/>
            <person name="Ma J."/>
        </authorList>
    </citation>
    <scope>NUCLEOTIDE SEQUENCE [LARGE SCALE GENOMIC DNA]</scope>
    <source>
        <strain evidence="3">JCM 18537</strain>
    </source>
</reference>
<evidence type="ECO:0008006" key="4">
    <source>
        <dbReference type="Google" id="ProtNLM"/>
    </source>
</evidence>
<feature type="transmembrane region" description="Helical" evidence="1">
    <location>
        <begin position="64"/>
        <end position="86"/>
    </location>
</feature>
<dbReference type="Proteomes" id="UP001501645">
    <property type="component" value="Unassembled WGS sequence"/>
</dbReference>
<dbReference type="EMBL" id="BAABKO010000002">
    <property type="protein sequence ID" value="GAA4773415.1"/>
    <property type="molecule type" value="Genomic_DNA"/>
</dbReference>
<keyword evidence="1" id="KW-0472">Membrane</keyword>
<evidence type="ECO:0000313" key="2">
    <source>
        <dbReference type="EMBL" id="GAA4773415.1"/>
    </source>
</evidence>
<comment type="caution">
    <text evidence="2">The sequence shown here is derived from an EMBL/GenBank/DDBJ whole genome shotgun (WGS) entry which is preliminary data.</text>
</comment>
<proteinExistence type="predicted"/>
<dbReference type="RefSeq" id="WP_345438098.1">
    <property type="nucleotide sequence ID" value="NZ_BAABKO010000002.1"/>
</dbReference>
<keyword evidence="1" id="KW-1133">Transmembrane helix</keyword>
<keyword evidence="1" id="KW-0812">Transmembrane</keyword>
<evidence type="ECO:0000313" key="3">
    <source>
        <dbReference type="Proteomes" id="UP001501645"/>
    </source>
</evidence>
<gene>
    <name evidence="2" type="ORF">GCM10023351_17260</name>
</gene>